<dbReference type="NCBIfam" id="TIGR00478">
    <property type="entry name" value="tly"/>
    <property type="match status" value="1"/>
</dbReference>
<dbReference type="PROSITE" id="PS50889">
    <property type="entry name" value="S4"/>
    <property type="match status" value="1"/>
</dbReference>
<dbReference type="PANTHER" id="PTHR32319">
    <property type="entry name" value="BACTERIAL HEMOLYSIN-LIKE PROTEIN"/>
    <property type="match status" value="1"/>
</dbReference>
<dbReference type="SUPFAM" id="SSF55174">
    <property type="entry name" value="Alpha-L RNA-binding motif"/>
    <property type="match status" value="1"/>
</dbReference>
<keyword evidence="5" id="KW-0489">Methyltransferase</keyword>
<evidence type="ECO:0000256" key="3">
    <source>
        <dbReference type="PROSITE-ProRule" id="PRU00182"/>
    </source>
</evidence>
<dbReference type="Pfam" id="PF01728">
    <property type="entry name" value="FtsJ"/>
    <property type="match status" value="1"/>
</dbReference>
<dbReference type="Gene3D" id="3.40.50.150">
    <property type="entry name" value="Vaccinia Virus protein VP39"/>
    <property type="match status" value="1"/>
</dbReference>
<protein>
    <submittedName>
        <fullName evidence="5">TlyA family RNA methyltransferase</fullName>
    </submittedName>
</protein>
<organism evidence="5 6">
    <name type="scientific">Lacibacterium aquatile</name>
    <dbReference type="NCBI Taxonomy" id="1168082"/>
    <lineage>
        <taxon>Bacteria</taxon>
        <taxon>Pseudomonadati</taxon>
        <taxon>Pseudomonadota</taxon>
        <taxon>Alphaproteobacteria</taxon>
        <taxon>Rhodospirillales</taxon>
        <taxon>Rhodospirillaceae</taxon>
    </lineage>
</organism>
<dbReference type="InterPro" id="IPR002877">
    <property type="entry name" value="RNA_MeTrfase_FtsJ_dom"/>
</dbReference>
<feature type="domain" description="RNA-binding S4" evidence="4">
    <location>
        <begin position="1"/>
        <end position="62"/>
    </location>
</feature>
<dbReference type="PIRSF" id="PIRSF005578">
    <property type="entry name" value="TlyA"/>
    <property type="match status" value="1"/>
</dbReference>
<keyword evidence="1 3" id="KW-0694">RNA-binding</keyword>
<comment type="similarity">
    <text evidence="2">Belongs to the TlyA family.</text>
</comment>
<name>A0ABW5DTC7_9PROT</name>
<dbReference type="InterPro" id="IPR004538">
    <property type="entry name" value="Hemolysin_A/TlyA"/>
</dbReference>
<evidence type="ECO:0000256" key="1">
    <source>
        <dbReference type="ARBA" id="ARBA00022884"/>
    </source>
</evidence>
<dbReference type="InterPro" id="IPR029063">
    <property type="entry name" value="SAM-dependent_MTases_sf"/>
</dbReference>
<gene>
    <name evidence="5" type="ORF">ACFSM5_12645</name>
</gene>
<dbReference type="GO" id="GO:0008168">
    <property type="term" value="F:methyltransferase activity"/>
    <property type="evidence" value="ECO:0007669"/>
    <property type="project" value="UniProtKB-KW"/>
</dbReference>
<accession>A0ABW5DTC7</accession>
<proteinExistence type="inferred from homology"/>
<dbReference type="Pfam" id="PF01479">
    <property type="entry name" value="S4"/>
    <property type="match status" value="1"/>
</dbReference>
<evidence type="ECO:0000313" key="6">
    <source>
        <dbReference type="Proteomes" id="UP001597295"/>
    </source>
</evidence>
<dbReference type="EMBL" id="JBHUIP010000012">
    <property type="protein sequence ID" value="MFD2263741.1"/>
    <property type="molecule type" value="Genomic_DNA"/>
</dbReference>
<evidence type="ECO:0000259" key="4">
    <source>
        <dbReference type="SMART" id="SM00363"/>
    </source>
</evidence>
<keyword evidence="6" id="KW-1185">Reference proteome</keyword>
<dbReference type="InterPro" id="IPR036986">
    <property type="entry name" value="S4_RNA-bd_sf"/>
</dbReference>
<dbReference type="Gene3D" id="3.10.290.10">
    <property type="entry name" value="RNA-binding S4 domain"/>
    <property type="match status" value="1"/>
</dbReference>
<comment type="caution">
    <text evidence="5">The sequence shown here is derived from an EMBL/GenBank/DDBJ whole genome shotgun (WGS) entry which is preliminary data.</text>
</comment>
<evidence type="ECO:0000313" key="5">
    <source>
        <dbReference type="EMBL" id="MFD2263741.1"/>
    </source>
</evidence>
<dbReference type="InterPro" id="IPR002942">
    <property type="entry name" value="S4_RNA-bd"/>
</dbReference>
<keyword evidence="5" id="KW-0808">Transferase</keyword>
<dbReference type="SUPFAM" id="SSF53335">
    <property type="entry name" value="S-adenosyl-L-methionine-dependent methyltransferases"/>
    <property type="match status" value="1"/>
</dbReference>
<reference evidence="6" key="1">
    <citation type="journal article" date="2019" name="Int. J. Syst. Evol. Microbiol.">
        <title>The Global Catalogue of Microorganisms (GCM) 10K type strain sequencing project: providing services to taxonomists for standard genome sequencing and annotation.</title>
        <authorList>
            <consortium name="The Broad Institute Genomics Platform"/>
            <consortium name="The Broad Institute Genome Sequencing Center for Infectious Disease"/>
            <person name="Wu L."/>
            <person name="Ma J."/>
        </authorList>
    </citation>
    <scope>NUCLEOTIDE SEQUENCE [LARGE SCALE GENOMIC DNA]</scope>
    <source>
        <strain evidence="6">CGMCC 1.19062</strain>
    </source>
</reference>
<dbReference type="PANTHER" id="PTHR32319:SF0">
    <property type="entry name" value="BACTERIAL HEMOLYSIN-LIKE PROTEIN"/>
    <property type="match status" value="1"/>
</dbReference>
<dbReference type="CDD" id="cd00165">
    <property type="entry name" value="S4"/>
    <property type="match status" value="1"/>
</dbReference>
<sequence>MRLDQYLVAEGLALSRERAKQMIVDGKVSVEGVVVKKPGVEVEEGATVTLSEPDFPWVSRGALKLLGALESFGINPAGRVCVDIGASTGGFTEVLLAKGATRVYAVDVGHDQLASPLRDDPRVVNLEGVNARHLDGEVPEAPDWIVCDASFISTTLVLPPVMALAKPGAVLLSLIKPQFEVGRKNIGKGGIVRDLAQHQVAKDRVTDFLTAEGWSVEGLADSPIQGPDGNHEFLVYAVKPIS</sequence>
<dbReference type="InterPro" id="IPR047048">
    <property type="entry name" value="TlyA"/>
</dbReference>
<dbReference type="Proteomes" id="UP001597295">
    <property type="component" value="Unassembled WGS sequence"/>
</dbReference>
<evidence type="ECO:0000256" key="2">
    <source>
        <dbReference type="ARBA" id="ARBA00029460"/>
    </source>
</evidence>
<dbReference type="RefSeq" id="WP_379876774.1">
    <property type="nucleotide sequence ID" value="NZ_JBHUIP010000012.1"/>
</dbReference>
<dbReference type="SMART" id="SM00363">
    <property type="entry name" value="S4"/>
    <property type="match status" value="1"/>
</dbReference>
<dbReference type="GO" id="GO:0032259">
    <property type="term" value="P:methylation"/>
    <property type="evidence" value="ECO:0007669"/>
    <property type="project" value="UniProtKB-KW"/>
</dbReference>